<dbReference type="PANTHER" id="PTHR24049:SF22">
    <property type="entry name" value="DROSOPHILA CRUMBS HOMOLOG"/>
    <property type="match status" value="1"/>
</dbReference>
<dbReference type="PRINTS" id="PR00010">
    <property type="entry name" value="EGFBLOOD"/>
</dbReference>
<keyword evidence="1" id="KW-0217">Developmental protein</keyword>
<keyword evidence="9" id="KW-0812">Transmembrane</keyword>
<dbReference type="FunFam" id="2.10.25.10:FF:001078">
    <property type="entry name" value="Uncharacterized protein"/>
    <property type="match status" value="1"/>
</dbReference>
<protein>
    <recommendedName>
        <fullName evidence="10">EGF-like domain-containing protein</fullName>
    </recommendedName>
</protein>
<evidence type="ECO:0000256" key="2">
    <source>
        <dbReference type="ARBA" id="ARBA00022536"/>
    </source>
</evidence>
<dbReference type="Pfam" id="PF00008">
    <property type="entry name" value="EGF"/>
    <property type="match status" value="3"/>
</dbReference>
<dbReference type="PROSITE" id="PS00022">
    <property type="entry name" value="EGF_1"/>
    <property type="match status" value="4"/>
</dbReference>
<sequence>MVARVRMGLERFTGVNCATNINECVSNPCKYGGTCIDSRNGFICSCVPGYRGPTCILSSNDCTNNNCVNDATCIDDFPTYRCQCPPGYHGDLCESDVDECTQFDNVCPPGSACSNTIGGYECEEIPVEEVPPSGICQTEMCRNGGTCSLYRNTYVCDCPEEFSGDLCEVPTMFDCAISLCQNSGTCVKTIESDGRQTSRCDCQENYIGTTCETNLLGTFYAIELEDHIQNFDGLTNRLSTLLGIALNQSNSIITVILYNSTYRTAYTGQNYTAVGFYAYVEDDIVSNENISRGLSAMSIESQDSIIQPFKIFVLRDRGKPDAQTGGVQSWIIGVVVILVIIVLVLVILGAVYVRRVRIRRKMAVPDSVAGSAGFTSRSVSVTDSMAAAMGAEADRTGLVRASSVDQTIFDNPVYEEVPDPKRGASGYPERDDVHPPSRRAVDNVYHDLDDGTVYMNSIIRKP</sequence>
<organism evidence="11 12">
    <name type="scientific">Strongylocentrotus purpuratus</name>
    <name type="common">Purple sea urchin</name>
    <dbReference type="NCBI Taxonomy" id="7668"/>
    <lineage>
        <taxon>Eukaryota</taxon>
        <taxon>Metazoa</taxon>
        <taxon>Echinodermata</taxon>
        <taxon>Eleutherozoa</taxon>
        <taxon>Echinozoa</taxon>
        <taxon>Echinoidea</taxon>
        <taxon>Euechinoidea</taxon>
        <taxon>Echinacea</taxon>
        <taxon>Camarodonta</taxon>
        <taxon>Echinidea</taxon>
        <taxon>Strongylocentrotidae</taxon>
        <taxon>Strongylocentrotus</taxon>
    </lineage>
</organism>
<dbReference type="GO" id="GO:0005886">
    <property type="term" value="C:plasma membrane"/>
    <property type="evidence" value="ECO:0000318"/>
    <property type="project" value="GO_Central"/>
</dbReference>
<keyword evidence="4" id="KW-0677">Repeat</keyword>
<feature type="disulfide bond" evidence="7">
    <location>
        <begin position="202"/>
        <end position="211"/>
    </location>
</feature>
<dbReference type="SUPFAM" id="SSF57196">
    <property type="entry name" value="EGF/Laminin"/>
    <property type="match status" value="4"/>
</dbReference>
<dbReference type="FunFam" id="2.10.25.10:FF:000080">
    <property type="entry name" value="Neurogenic locus notch 1"/>
    <property type="match status" value="1"/>
</dbReference>
<keyword evidence="9" id="KW-1133">Transmembrane helix</keyword>
<dbReference type="InterPro" id="IPR018097">
    <property type="entry name" value="EGF_Ca-bd_CS"/>
</dbReference>
<dbReference type="EnsemblMetazoa" id="XM_030999954">
    <property type="protein sequence ID" value="XP_030855814"/>
    <property type="gene ID" value="LOC583674"/>
</dbReference>
<keyword evidence="9" id="KW-0472">Membrane</keyword>
<feature type="disulfide bond" evidence="7">
    <location>
        <begin position="84"/>
        <end position="93"/>
    </location>
</feature>
<evidence type="ECO:0000256" key="5">
    <source>
        <dbReference type="ARBA" id="ARBA00023157"/>
    </source>
</evidence>
<evidence type="ECO:0000313" key="12">
    <source>
        <dbReference type="Proteomes" id="UP000007110"/>
    </source>
</evidence>
<proteinExistence type="predicted"/>
<dbReference type="PROSITE" id="PS50026">
    <property type="entry name" value="EGF_3"/>
    <property type="match status" value="4"/>
</dbReference>
<dbReference type="Gene3D" id="2.10.25.10">
    <property type="entry name" value="Laminin"/>
    <property type="match status" value="5"/>
</dbReference>
<evidence type="ECO:0000313" key="11">
    <source>
        <dbReference type="EnsemblMetazoa" id="XP_030855814"/>
    </source>
</evidence>
<dbReference type="CDD" id="cd00054">
    <property type="entry name" value="EGF_CA"/>
    <property type="match status" value="4"/>
</dbReference>
<evidence type="ECO:0000256" key="7">
    <source>
        <dbReference type="PROSITE-ProRule" id="PRU00076"/>
    </source>
</evidence>
<feature type="domain" description="EGF-like" evidence="10">
    <location>
        <begin position="171"/>
        <end position="212"/>
    </location>
</feature>
<dbReference type="InterPro" id="IPR000742">
    <property type="entry name" value="EGF"/>
</dbReference>
<dbReference type="RefSeq" id="XP_030855814.1">
    <property type="nucleotide sequence ID" value="XM_030999954.1"/>
</dbReference>
<feature type="domain" description="EGF-like" evidence="10">
    <location>
        <begin position="132"/>
        <end position="168"/>
    </location>
</feature>
<dbReference type="OrthoDB" id="5772665at2759"/>
<dbReference type="SMART" id="SM00181">
    <property type="entry name" value="EGF"/>
    <property type="match status" value="4"/>
</dbReference>
<feature type="disulfide bond" evidence="7">
    <location>
        <begin position="158"/>
        <end position="167"/>
    </location>
</feature>
<dbReference type="PANTHER" id="PTHR24049">
    <property type="entry name" value="CRUMBS FAMILY MEMBER"/>
    <property type="match status" value="1"/>
</dbReference>
<reference evidence="12" key="1">
    <citation type="submission" date="2015-02" db="EMBL/GenBank/DDBJ databases">
        <title>Genome sequencing for Strongylocentrotus purpuratus.</title>
        <authorList>
            <person name="Murali S."/>
            <person name="Liu Y."/>
            <person name="Vee V."/>
            <person name="English A."/>
            <person name="Wang M."/>
            <person name="Skinner E."/>
            <person name="Han Y."/>
            <person name="Muzny D.M."/>
            <person name="Worley K.C."/>
            <person name="Gibbs R.A."/>
        </authorList>
    </citation>
    <scope>NUCLEOTIDE SEQUENCE</scope>
</reference>
<dbReference type="PROSITE" id="PS01187">
    <property type="entry name" value="EGF_CA"/>
    <property type="match status" value="1"/>
</dbReference>
<evidence type="ECO:0000256" key="8">
    <source>
        <dbReference type="SAM" id="MobiDB-lite"/>
    </source>
</evidence>
<name>A0A7M7PRN7_STRPU</name>
<dbReference type="GeneID" id="583674"/>
<dbReference type="KEGG" id="spu:583674"/>
<dbReference type="GO" id="GO:0032991">
    <property type="term" value="C:protein-containing complex"/>
    <property type="evidence" value="ECO:0000318"/>
    <property type="project" value="GO_Central"/>
</dbReference>
<keyword evidence="12" id="KW-1185">Reference proteome</keyword>
<feature type="domain" description="EGF-like" evidence="10">
    <location>
        <begin position="20"/>
        <end position="56"/>
    </location>
</feature>
<dbReference type="GO" id="GO:0007157">
    <property type="term" value="P:heterophilic cell-cell adhesion via plasma membrane cell adhesion molecules"/>
    <property type="evidence" value="ECO:0000318"/>
    <property type="project" value="GO_Central"/>
</dbReference>
<keyword evidence="5 7" id="KW-1015">Disulfide bond</keyword>
<dbReference type="SMART" id="SM00179">
    <property type="entry name" value="EGF_CA"/>
    <property type="match status" value="4"/>
</dbReference>
<evidence type="ECO:0000256" key="3">
    <source>
        <dbReference type="ARBA" id="ARBA00022729"/>
    </source>
</evidence>
<feature type="region of interest" description="Disordered" evidence="8">
    <location>
        <begin position="415"/>
        <end position="439"/>
    </location>
</feature>
<evidence type="ECO:0000256" key="1">
    <source>
        <dbReference type="ARBA" id="ARBA00022473"/>
    </source>
</evidence>
<dbReference type="InterPro" id="IPR049883">
    <property type="entry name" value="NOTCH1_EGF-like"/>
</dbReference>
<keyword evidence="3" id="KW-0732">Signal</keyword>
<dbReference type="GO" id="GO:0045197">
    <property type="term" value="P:establishment or maintenance of epithelial cell apical/basal polarity"/>
    <property type="evidence" value="ECO:0000318"/>
    <property type="project" value="GO_Central"/>
</dbReference>
<dbReference type="AlphaFoldDB" id="A0A7M7PRN7"/>
<dbReference type="InterPro" id="IPR001881">
    <property type="entry name" value="EGF-like_Ca-bd_dom"/>
</dbReference>
<evidence type="ECO:0000259" key="10">
    <source>
        <dbReference type="PROSITE" id="PS50026"/>
    </source>
</evidence>
<feature type="disulfide bond" evidence="7">
    <location>
        <begin position="46"/>
        <end position="55"/>
    </location>
</feature>
<evidence type="ECO:0000256" key="9">
    <source>
        <dbReference type="SAM" id="Phobius"/>
    </source>
</evidence>
<accession>A0A7M7PRN7</accession>
<comment type="caution">
    <text evidence="7">Lacks conserved residue(s) required for the propagation of feature annotation.</text>
</comment>
<reference evidence="11" key="2">
    <citation type="submission" date="2021-01" db="UniProtKB">
        <authorList>
            <consortium name="EnsemblMetazoa"/>
        </authorList>
    </citation>
    <scope>IDENTIFICATION</scope>
</reference>
<dbReference type="GO" id="GO:0005509">
    <property type="term" value="F:calcium ion binding"/>
    <property type="evidence" value="ECO:0007669"/>
    <property type="project" value="InterPro"/>
</dbReference>
<dbReference type="FunFam" id="2.10.25.10:FF:000004">
    <property type="entry name" value="Neurogenic locus notch 1"/>
    <property type="match status" value="1"/>
</dbReference>
<dbReference type="OMA" id="NCVNDAT"/>
<dbReference type="Pfam" id="PF07645">
    <property type="entry name" value="EGF_CA"/>
    <property type="match status" value="1"/>
</dbReference>
<evidence type="ECO:0000256" key="4">
    <source>
        <dbReference type="ARBA" id="ARBA00022737"/>
    </source>
</evidence>
<dbReference type="InterPro" id="IPR051022">
    <property type="entry name" value="Notch_Cell-Fate_Det"/>
</dbReference>
<keyword evidence="2 7" id="KW-0245">EGF-like domain</keyword>
<feature type="compositionally biased region" description="Basic and acidic residues" evidence="8">
    <location>
        <begin position="418"/>
        <end position="439"/>
    </location>
</feature>
<dbReference type="InterPro" id="IPR000152">
    <property type="entry name" value="EGF-type_Asp/Asn_hydroxyl_site"/>
</dbReference>
<dbReference type="PROSITE" id="PS00010">
    <property type="entry name" value="ASX_HYDROXYL"/>
    <property type="match status" value="2"/>
</dbReference>
<feature type="domain" description="EGF-like" evidence="10">
    <location>
        <begin position="58"/>
        <end position="94"/>
    </location>
</feature>
<dbReference type="InParanoid" id="A0A7M7PRN7"/>
<dbReference type="PROSITE" id="PS01186">
    <property type="entry name" value="EGF_2"/>
    <property type="match status" value="2"/>
</dbReference>
<feature type="transmembrane region" description="Helical" evidence="9">
    <location>
        <begin position="330"/>
        <end position="353"/>
    </location>
</feature>
<dbReference type="Proteomes" id="UP000007110">
    <property type="component" value="Unassembled WGS sequence"/>
</dbReference>
<evidence type="ECO:0000256" key="6">
    <source>
        <dbReference type="ARBA" id="ARBA00023180"/>
    </source>
</evidence>
<keyword evidence="6" id="KW-0325">Glycoprotein</keyword>